<dbReference type="HOGENOM" id="CLU_023855_0_0_11"/>
<name>U5W369_9ACTN</name>
<proteinExistence type="predicted"/>
<dbReference type="STRING" id="1246995.AFR_20545"/>
<dbReference type="AlphaFoldDB" id="U5W369"/>
<sequence>MTSPDGYHHPVRARLRGLSLNPALSGAVAVRLVPFWSELHYTMMYRPAWPDDVFDALAAHPEVKVRAVLAESAGLTPSQRARLLCDANRTVRELAAEVPVFEAAGKPSQRWKLQKAPGPLDLSLVADGNEYVRAGVAAHPSLPDSLIPVLAVDPSPRVRLALSMRPGLSEEQRAAIDYELGPDDRLEPLVWVCTTTDPEVLRGCALSAHPGLRRSSTYHPELPADLVEMLGTDEDPVVRLLLCENQPGAPAETVLRAYLETRIVTRGRLLRHPNFTPAGLARLADSADEQARAVVPMDPATSPELIERLSHDESALVRRAAAADGRLPAGRLRELFDDPATAGPAACNPGLPDDLIERILADAAGYASH</sequence>
<organism evidence="1 2">
    <name type="scientific">Actinoplanes friuliensis DSM 7358</name>
    <dbReference type="NCBI Taxonomy" id="1246995"/>
    <lineage>
        <taxon>Bacteria</taxon>
        <taxon>Bacillati</taxon>
        <taxon>Actinomycetota</taxon>
        <taxon>Actinomycetes</taxon>
        <taxon>Micromonosporales</taxon>
        <taxon>Micromonosporaceae</taxon>
        <taxon>Actinoplanes</taxon>
    </lineage>
</organism>
<dbReference type="RefSeq" id="WP_023362753.1">
    <property type="nucleotide sequence ID" value="NC_022657.1"/>
</dbReference>
<keyword evidence="2" id="KW-1185">Reference proteome</keyword>
<dbReference type="OrthoDB" id="3699606at2"/>
<evidence type="ECO:0008006" key="3">
    <source>
        <dbReference type="Google" id="ProtNLM"/>
    </source>
</evidence>
<evidence type="ECO:0000313" key="1">
    <source>
        <dbReference type="EMBL" id="AGZ42381.1"/>
    </source>
</evidence>
<dbReference type="KEGG" id="afs:AFR_20545"/>
<dbReference type="Gene3D" id="1.25.10.10">
    <property type="entry name" value="Leucine-rich Repeat Variant"/>
    <property type="match status" value="2"/>
</dbReference>
<dbReference type="EMBL" id="CP006272">
    <property type="protein sequence ID" value="AGZ42381.1"/>
    <property type="molecule type" value="Genomic_DNA"/>
</dbReference>
<evidence type="ECO:0000313" key="2">
    <source>
        <dbReference type="Proteomes" id="UP000017746"/>
    </source>
</evidence>
<reference evidence="1 2" key="1">
    <citation type="journal article" date="2014" name="J. Biotechnol.">
        <title>Complete genome sequence of the actinobacterium Actinoplanes friuliensis HAG 010964, producer of the lipopeptide antibiotic friulimycin.</title>
        <authorList>
            <person name="Ruckert C."/>
            <person name="Szczepanowski R."/>
            <person name="Albersmeier A."/>
            <person name="Goesmann A."/>
            <person name="Fischer N."/>
            <person name="Steinkamper A."/>
            <person name="Puhler A."/>
            <person name="Biener R."/>
            <person name="Schwartz D."/>
            <person name="Kalinowski J."/>
        </authorList>
    </citation>
    <scope>NUCLEOTIDE SEQUENCE [LARGE SCALE GENOMIC DNA]</scope>
    <source>
        <strain evidence="1 2">DSM 7358</strain>
    </source>
</reference>
<dbReference type="Proteomes" id="UP000017746">
    <property type="component" value="Chromosome"/>
</dbReference>
<accession>U5W369</accession>
<gene>
    <name evidence="1" type="ORF">AFR_20545</name>
</gene>
<dbReference type="PATRIC" id="fig|1246995.3.peg.4166"/>
<dbReference type="InterPro" id="IPR011989">
    <property type="entry name" value="ARM-like"/>
</dbReference>
<dbReference type="eggNOG" id="COG5330">
    <property type="taxonomic scope" value="Bacteria"/>
</dbReference>
<protein>
    <recommendedName>
        <fullName evidence="3">Leucine rich repeat variant</fullName>
    </recommendedName>
</protein>